<organism evidence="9 10">
    <name type="scientific">Haloferula chungangensis</name>
    <dbReference type="NCBI Taxonomy" id="1048331"/>
    <lineage>
        <taxon>Bacteria</taxon>
        <taxon>Pseudomonadati</taxon>
        <taxon>Verrucomicrobiota</taxon>
        <taxon>Verrucomicrobiia</taxon>
        <taxon>Verrucomicrobiales</taxon>
        <taxon>Verrucomicrobiaceae</taxon>
        <taxon>Haloferula</taxon>
    </lineage>
</organism>
<protein>
    <recommendedName>
        <fullName evidence="6">Chromosome partition protein Smc</fullName>
    </recommendedName>
</protein>
<proteinExistence type="inferred from homology"/>
<dbReference type="InterPro" id="IPR036277">
    <property type="entry name" value="SMC_hinge_sf"/>
</dbReference>
<reference evidence="10" key="1">
    <citation type="journal article" date="2019" name="Int. J. Syst. Evol. Microbiol.">
        <title>The Global Catalogue of Microorganisms (GCM) 10K type strain sequencing project: providing services to taxonomists for standard genome sequencing and annotation.</title>
        <authorList>
            <consortium name="The Broad Institute Genomics Platform"/>
            <consortium name="The Broad Institute Genome Sequencing Center for Infectious Disease"/>
            <person name="Wu L."/>
            <person name="Ma J."/>
        </authorList>
    </citation>
    <scope>NUCLEOTIDE SEQUENCE [LARGE SCALE GENOMIC DNA]</scope>
    <source>
        <strain evidence="10">CGMCC 4.1467</strain>
    </source>
</reference>
<comment type="domain">
    <text evidence="6">Contains large globular domains required for ATP hydrolysis at each terminus and a third globular domain forming a flexible hinge near the middle of the molecule. These domains are separated by coiled-coil structures.</text>
</comment>
<evidence type="ECO:0000256" key="5">
    <source>
        <dbReference type="ARBA" id="ARBA00023125"/>
    </source>
</evidence>
<keyword evidence="10" id="KW-1185">Reference proteome</keyword>
<dbReference type="EMBL" id="JBHTBS010000003">
    <property type="protein sequence ID" value="MFC7336887.1"/>
    <property type="molecule type" value="Genomic_DNA"/>
</dbReference>
<dbReference type="HAMAP" id="MF_01894">
    <property type="entry name" value="Smc_prok"/>
    <property type="match status" value="1"/>
</dbReference>
<comment type="function">
    <text evidence="6">Required for chromosome condensation and partitioning.</text>
</comment>
<dbReference type="SMART" id="SM00968">
    <property type="entry name" value="SMC_hinge"/>
    <property type="match status" value="1"/>
</dbReference>
<evidence type="ECO:0000256" key="2">
    <source>
        <dbReference type="ARBA" id="ARBA00022741"/>
    </source>
</evidence>
<dbReference type="Pfam" id="PF06470">
    <property type="entry name" value="SMC_hinge"/>
    <property type="match status" value="1"/>
</dbReference>
<gene>
    <name evidence="6 9" type="primary">smc</name>
    <name evidence="9" type="ORF">ACFQY0_06840</name>
</gene>
<dbReference type="Proteomes" id="UP001596472">
    <property type="component" value="Unassembled WGS sequence"/>
</dbReference>
<dbReference type="CDD" id="cd03278">
    <property type="entry name" value="ABC_SMC_barmotin"/>
    <property type="match status" value="1"/>
</dbReference>
<dbReference type="InterPro" id="IPR003395">
    <property type="entry name" value="RecF/RecN/SMC_N"/>
</dbReference>
<feature type="region of interest" description="Disordered" evidence="7">
    <location>
        <begin position="1237"/>
        <end position="1263"/>
    </location>
</feature>
<keyword evidence="2 6" id="KW-0547">Nucleotide-binding</keyword>
<dbReference type="InterPro" id="IPR024704">
    <property type="entry name" value="SMC"/>
</dbReference>
<keyword evidence="1 6" id="KW-0963">Cytoplasm</keyword>
<feature type="coiled-coil region" evidence="6">
    <location>
        <begin position="269"/>
        <end position="464"/>
    </location>
</feature>
<dbReference type="SUPFAM" id="SSF75553">
    <property type="entry name" value="Smc hinge domain"/>
    <property type="match status" value="1"/>
</dbReference>
<evidence type="ECO:0000256" key="6">
    <source>
        <dbReference type="HAMAP-Rule" id="MF_01894"/>
    </source>
</evidence>
<feature type="coiled-coil region" evidence="6">
    <location>
        <begin position="167"/>
        <end position="215"/>
    </location>
</feature>
<feature type="coiled-coil region" evidence="6">
    <location>
        <begin position="1044"/>
        <end position="1089"/>
    </location>
</feature>
<feature type="domain" description="SMC hinge" evidence="8">
    <location>
        <begin position="525"/>
        <end position="640"/>
    </location>
</feature>
<evidence type="ECO:0000259" key="8">
    <source>
        <dbReference type="SMART" id="SM00968"/>
    </source>
</evidence>
<dbReference type="NCBIfam" id="TIGR02168">
    <property type="entry name" value="SMC_prok_B"/>
    <property type="match status" value="1"/>
</dbReference>
<evidence type="ECO:0000313" key="10">
    <source>
        <dbReference type="Proteomes" id="UP001596472"/>
    </source>
</evidence>
<evidence type="ECO:0000256" key="3">
    <source>
        <dbReference type="ARBA" id="ARBA00022840"/>
    </source>
</evidence>
<feature type="binding site" evidence="6">
    <location>
        <begin position="32"/>
        <end position="39"/>
    </location>
    <ligand>
        <name>ATP</name>
        <dbReference type="ChEBI" id="CHEBI:30616"/>
    </ligand>
</feature>
<evidence type="ECO:0000256" key="7">
    <source>
        <dbReference type="SAM" id="MobiDB-lite"/>
    </source>
</evidence>
<feature type="coiled-coil region" evidence="6">
    <location>
        <begin position="870"/>
        <end position="925"/>
    </location>
</feature>
<dbReference type="RefSeq" id="WP_379710680.1">
    <property type="nucleotide sequence ID" value="NZ_JBHTBS010000003.1"/>
</dbReference>
<accession>A0ABW2L5U1</accession>
<dbReference type="PIRSF" id="PIRSF005719">
    <property type="entry name" value="SMC"/>
    <property type="match status" value="1"/>
</dbReference>
<evidence type="ECO:0000256" key="4">
    <source>
        <dbReference type="ARBA" id="ARBA00023054"/>
    </source>
</evidence>
<dbReference type="Gene3D" id="1.20.1060.20">
    <property type="match status" value="1"/>
</dbReference>
<dbReference type="SUPFAM" id="SSF57997">
    <property type="entry name" value="Tropomyosin"/>
    <property type="match status" value="1"/>
</dbReference>
<comment type="similarity">
    <text evidence="6">Belongs to the SMC family.</text>
</comment>
<comment type="subunit">
    <text evidence="6">Homodimer.</text>
</comment>
<dbReference type="InterPro" id="IPR011890">
    <property type="entry name" value="SMC_prok"/>
</dbReference>
<keyword evidence="4 6" id="KW-0175">Coiled coil</keyword>
<dbReference type="Gene3D" id="1.10.287.1490">
    <property type="match status" value="1"/>
</dbReference>
<feature type="coiled-coil region" evidence="6">
    <location>
        <begin position="786"/>
        <end position="834"/>
    </location>
</feature>
<evidence type="ECO:0000313" key="9">
    <source>
        <dbReference type="EMBL" id="MFC7336887.1"/>
    </source>
</evidence>
<feature type="coiled-coil region" evidence="6">
    <location>
        <begin position="674"/>
        <end position="750"/>
    </location>
</feature>
<sequence length="1263" mass="141255">MYLKSLDIHGFKSFADKTHLEFHEGVTGIVGPNGCGKSNVVDAIRWVLGETSAKALRGGEMADVIFNGTEKRKPLGMAEVTLTMADCEESLKVDYNEVSITRRVFRDGKSEYRINGTLCRLKDIHDMLMDTGIGRTAYSIMAQGQIDQILSSKPEERRMVFEEAAGITKYKKEKKEALRKLDYTEANLLRVSDVLAEQERRMNSLKRQVAKARRYKNLAANVLVLDTHLGHRRFVEMSAERDEYHTSIRSLEATECELERLMAPKEEAVADARLAARNFEGELAELRQELNNHRNALASAEGRIAFNDERRAELEGRVGQNREEIEATREKLERQEFDFVAANEALEQLARRIAEMEIQLEEQEERTRGAAARRQELEGQLRESRVEANRTQTIIAATQAKIESSLAQLETSRERAKQLADEEERLNQELEEATVQRQEISTKLEEHAANTSELEEAFQKAERQYQHNRGDLDAARTAASEAHKSLAQRSSRLDVLKQLVASGEGFEGGTRSVLNGLDAPDQFKPGIQGVLAGFIEADNECARAVEAALGSHLQAVLVSDESLAEQLIARLTEKKLGHAAILPESFVGGSTGTQMETLPEGATAWALDRVKTDARINGVIERLLEKVLIVPDLATALRLRASHRDVIFATKQGELLGSEGIVSGGAAGEGNVSVLERQNEVRELESEVAGLAQKEEELRHRVTHLESEVVRLQEEVESARERMQRHKVEMSTLQGELSLATRELESVETKLEGVRWERGDLESREQSATEGRASLEQELYAGRERLAGCEGDQQRLQSQVESAQREESELAQALNELKTSLAVERQSKQAQEAQQQPMEARLAELREISVRRETEINSFIERMQGAVEENARLHEESETHRLEAEDLEVELESRAGRRNELLEAIDKAEAELSEARRGLSKASEQRGREEVAVTKIELKLENLVNAILERHNIELATFEPDAHALLSCISEQKAAQARGGRQRMVDGDDDDNGESEAPVMVVDDTADEDELQLPAEMVGEPDWGFVEACVGDLKRRLDSMGPVNVDAIEEFEELEERHNDVRTSYEDLVSSKEELIQVIERINEETERRFAETFAQVKINFRDMFKELFGEQGKADLLLVDESDPLESGIEVIAKPPGKKLQSISLLSGGERSMTAVALLFSIYMIKPSPFCVLDELDAPLDESNIGRFVKVLDRFVDRSQFIIVTHSKRTMSRADVMYGVTMEEFGVSKPVGMRLTASDDTGGASKGEAKSAAQKAALRLDA</sequence>
<comment type="caution">
    <text evidence="9">The sequence shown here is derived from an EMBL/GenBank/DDBJ whole genome shotgun (WGS) entry which is preliminary data.</text>
</comment>
<dbReference type="PANTHER" id="PTHR43977">
    <property type="entry name" value="STRUCTURAL MAINTENANCE OF CHROMOSOMES PROTEIN 3"/>
    <property type="match status" value="1"/>
</dbReference>
<feature type="compositionally biased region" description="Low complexity" evidence="7">
    <location>
        <begin position="1251"/>
        <end position="1263"/>
    </location>
</feature>
<dbReference type="InterPro" id="IPR010935">
    <property type="entry name" value="SMC_hinge"/>
</dbReference>
<name>A0ABW2L5U1_9BACT</name>
<dbReference type="Gene3D" id="3.40.50.300">
    <property type="entry name" value="P-loop containing nucleotide triphosphate hydrolases"/>
    <property type="match status" value="2"/>
</dbReference>
<evidence type="ECO:0000256" key="1">
    <source>
        <dbReference type="ARBA" id="ARBA00022490"/>
    </source>
</evidence>
<comment type="subcellular location">
    <subcellularLocation>
        <location evidence="6">Cytoplasm</location>
    </subcellularLocation>
</comment>
<keyword evidence="5 6" id="KW-0238">DNA-binding</keyword>
<dbReference type="SUPFAM" id="SSF52540">
    <property type="entry name" value="P-loop containing nucleoside triphosphate hydrolases"/>
    <property type="match status" value="2"/>
</dbReference>
<dbReference type="Gene3D" id="3.30.70.1620">
    <property type="match status" value="1"/>
</dbReference>
<dbReference type="Pfam" id="PF02463">
    <property type="entry name" value="SMC_N"/>
    <property type="match status" value="2"/>
</dbReference>
<dbReference type="Gene3D" id="1.20.5.170">
    <property type="match status" value="1"/>
</dbReference>
<keyword evidence="3 6" id="KW-0067">ATP-binding</keyword>
<dbReference type="InterPro" id="IPR027417">
    <property type="entry name" value="P-loop_NTPase"/>
</dbReference>